<comment type="cofactor">
    <cofactor evidence="2">
        <name>Cu cation</name>
        <dbReference type="ChEBI" id="CHEBI:23378"/>
    </cofactor>
</comment>
<feature type="chain" id="PRO_5002769120" description="laccase" evidence="12">
    <location>
        <begin position="26"/>
        <end position="567"/>
    </location>
</feature>
<dbReference type="InterPro" id="IPR045087">
    <property type="entry name" value="Cu-oxidase_fam"/>
</dbReference>
<dbReference type="Pfam" id="PF00394">
    <property type="entry name" value="Cu-oxidase"/>
    <property type="match status" value="1"/>
</dbReference>
<dbReference type="CDD" id="cd13910">
    <property type="entry name" value="CuRO_3_MCO_like_4"/>
    <property type="match status" value="1"/>
</dbReference>
<accession>B1NEY0</accession>
<name>B1NEY0_9APHY</name>
<keyword evidence="11" id="KW-0325">Glycoprotein</keyword>
<reference evidence="16" key="2">
    <citation type="journal article" date="2010" name="Arch. Microbiol.">
        <title>Molecular and structural modeling of the Phanerochaete flavido-alba extracellular laccase reveals its ferroxidase structure.</title>
        <authorList>
            <person name="Rodriguez-Rincon F."/>
            <person name="Suarez A."/>
            <person name="Lucas M."/>
            <person name="Larrondo L.F."/>
            <person name="de la Rubia T."/>
            <person name="Polaina J."/>
            <person name="Martinez J."/>
        </authorList>
    </citation>
    <scope>NUCLEOTIDE SEQUENCE</scope>
</reference>
<protein>
    <recommendedName>
        <fullName evidence="5">laccase</fullName>
        <ecNumber evidence="5">1.10.3.2</ecNumber>
    </recommendedName>
</protein>
<dbReference type="Pfam" id="PF07732">
    <property type="entry name" value="Cu-oxidase_3"/>
    <property type="match status" value="1"/>
</dbReference>
<dbReference type="CDD" id="cd13857">
    <property type="entry name" value="CuRO_1_Diphenol_Ox"/>
    <property type="match status" value="1"/>
</dbReference>
<evidence type="ECO:0000259" key="14">
    <source>
        <dbReference type="Pfam" id="PF07731"/>
    </source>
</evidence>
<keyword evidence="7" id="KW-0479">Metal-binding</keyword>
<keyword evidence="9" id="KW-0186">Copper</keyword>
<evidence type="ECO:0000256" key="2">
    <source>
        <dbReference type="ARBA" id="ARBA00001935"/>
    </source>
</evidence>
<dbReference type="PROSITE" id="PS00080">
    <property type="entry name" value="MULTICOPPER_OXIDASE2"/>
    <property type="match status" value="1"/>
</dbReference>
<dbReference type="Gene3D" id="2.60.40.420">
    <property type="entry name" value="Cupredoxins - blue copper proteins"/>
    <property type="match status" value="3"/>
</dbReference>
<comment type="subcellular location">
    <subcellularLocation>
        <location evidence="3">Secreted</location>
    </subcellularLocation>
</comment>
<evidence type="ECO:0000256" key="1">
    <source>
        <dbReference type="ARBA" id="ARBA00000349"/>
    </source>
</evidence>
<evidence type="ECO:0000256" key="5">
    <source>
        <dbReference type="ARBA" id="ARBA00012297"/>
    </source>
</evidence>
<feature type="domain" description="Plastocyanin-like" evidence="15">
    <location>
        <begin position="75"/>
        <end position="189"/>
    </location>
</feature>
<evidence type="ECO:0000256" key="9">
    <source>
        <dbReference type="ARBA" id="ARBA00023008"/>
    </source>
</evidence>
<proteinExistence type="inferred from homology"/>
<evidence type="ECO:0000313" key="16">
    <source>
        <dbReference type="EMBL" id="ABR15762.1"/>
    </source>
</evidence>
<keyword evidence="10" id="KW-1015">Disulfide bond</keyword>
<dbReference type="SMR" id="B1NEY0"/>
<evidence type="ECO:0000256" key="4">
    <source>
        <dbReference type="ARBA" id="ARBA00010609"/>
    </source>
</evidence>
<evidence type="ECO:0000259" key="15">
    <source>
        <dbReference type="Pfam" id="PF07732"/>
    </source>
</evidence>
<dbReference type="SUPFAM" id="SSF49503">
    <property type="entry name" value="Cupredoxins"/>
    <property type="match status" value="3"/>
</dbReference>
<feature type="signal peptide" evidence="12">
    <location>
        <begin position="1"/>
        <end position="25"/>
    </location>
</feature>
<comment type="similarity">
    <text evidence="4">Belongs to the multicopper oxidase family.</text>
</comment>
<evidence type="ECO:0000256" key="11">
    <source>
        <dbReference type="ARBA" id="ARBA00023180"/>
    </source>
</evidence>
<dbReference type="InterPro" id="IPR008972">
    <property type="entry name" value="Cupredoxin"/>
</dbReference>
<evidence type="ECO:0000259" key="13">
    <source>
        <dbReference type="Pfam" id="PF00394"/>
    </source>
</evidence>
<evidence type="ECO:0000256" key="3">
    <source>
        <dbReference type="ARBA" id="ARBA00004613"/>
    </source>
</evidence>
<dbReference type="PANTHER" id="PTHR11709:SF511">
    <property type="entry name" value="LACCASE"/>
    <property type="match status" value="1"/>
</dbReference>
<dbReference type="GO" id="GO:0005507">
    <property type="term" value="F:copper ion binding"/>
    <property type="evidence" value="ECO:0007669"/>
    <property type="project" value="InterPro"/>
</dbReference>
<dbReference type="InterPro" id="IPR011706">
    <property type="entry name" value="Cu-oxidase_C"/>
</dbReference>
<evidence type="ECO:0000256" key="7">
    <source>
        <dbReference type="ARBA" id="ARBA00022723"/>
    </source>
</evidence>
<comment type="catalytic activity">
    <reaction evidence="1">
        <text>4 hydroquinone + O2 = 4 benzosemiquinone + 2 H2O</text>
        <dbReference type="Rhea" id="RHEA:11276"/>
        <dbReference type="ChEBI" id="CHEBI:15377"/>
        <dbReference type="ChEBI" id="CHEBI:15379"/>
        <dbReference type="ChEBI" id="CHEBI:17594"/>
        <dbReference type="ChEBI" id="CHEBI:17977"/>
        <dbReference type="EC" id="1.10.3.2"/>
    </reaction>
</comment>
<dbReference type="AlphaFoldDB" id="B1NEY0"/>
<dbReference type="Pfam" id="PF07731">
    <property type="entry name" value="Cu-oxidase_2"/>
    <property type="match status" value="1"/>
</dbReference>
<dbReference type="GO" id="GO:0005576">
    <property type="term" value="C:extracellular region"/>
    <property type="evidence" value="ECO:0007669"/>
    <property type="project" value="UniProtKB-SubCell"/>
</dbReference>
<evidence type="ECO:0000256" key="8">
    <source>
        <dbReference type="ARBA" id="ARBA00023002"/>
    </source>
</evidence>
<dbReference type="GO" id="GO:0052716">
    <property type="term" value="F:hydroquinone:oxygen oxidoreductase activity"/>
    <property type="evidence" value="ECO:0007669"/>
    <property type="project" value="UniProtKB-EC"/>
</dbReference>
<dbReference type="PANTHER" id="PTHR11709">
    <property type="entry name" value="MULTI-COPPER OXIDASE"/>
    <property type="match status" value="1"/>
</dbReference>
<evidence type="ECO:0000256" key="12">
    <source>
        <dbReference type="SAM" id="SignalP"/>
    </source>
</evidence>
<organism evidence="16">
    <name type="scientific">Phlebiopsis flavidoalba</name>
    <dbReference type="NCBI Taxonomy" id="467968"/>
    <lineage>
        <taxon>Eukaryota</taxon>
        <taxon>Fungi</taxon>
        <taxon>Dikarya</taxon>
        <taxon>Basidiomycota</taxon>
        <taxon>Agaricomycotina</taxon>
        <taxon>Agaricomycetes</taxon>
        <taxon>Polyporales</taxon>
        <taxon>Phanerochaetaceae</taxon>
        <taxon>Phlebiopsis</taxon>
    </lineage>
</organism>
<dbReference type="InterPro" id="IPR001117">
    <property type="entry name" value="Cu-oxidase_2nd"/>
</dbReference>
<dbReference type="EMBL" id="EF446161">
    <property type="protein sequence ID" value="ABR15762.1"/>
    <property type="molecule type" value="Genomic_DNA"/>
</dbReference>
<feature type="domain" description="Plastocyanin-like" evidence="13">
    <location>
        <begin position="200"/>
        <end position="354"/>
    </location>
</feature>
<feature type="domain" description="Plastocyanin-like" evidence="14">
    <location>
        <begin position="440"/>
        <end position="548"/>
    </location>
</feature>
<dbReference type="InterPro" id="IPR011707">
    <property type="entry name" value="Cu-oxidase-like_N"/>
</dbReference>
<keyword evidence="6" id="KW-0964">Secreted</keyword>
<dbReference type="PROSITE" id="PS00079">
    <property type="entry name" value="MULTICOPPER_OXIDASE1"/>
    <property type="match status" value="1"/>
</dbReference>
<dbReference type="InterPro" id="IPR002355">
    <property type="entry name" value="Cu_oxidase_Cu_BS"/>
</dbReference>
<evidence type="ECO:0000256" key="6">
    <source>
        <dbReference type="ARBA" id="ARBA00022525"/>
    </source>
</evidence>
<dbReference type="EC" id="1.10.3.2" evidence="5"/>
<sequence>MRIALAALPALLTVMVGLHGGEVHAGPHGQYAGVSARSELHARDTVSLPSSSDIILNGLQGQAPQTRNYDFVVSEMTGAPDGFSKSMLVVNGQFPGPTIEANQGDRLVIKVTNQLTTNRTTIHWHGLYQNGTVWYDGTASVTECGIPPGESLTYDFEPGSFSGTTWWHSHYDTQYTDGVTGALIIHPSADPPADFPTYDEDFVVQLTDIYHTLSPAIVQNYLSGTGPTAPIILETPDSGSINGVGQYGGEGDYFNFTLEANKTYRLRLIHTGSAAQIRFSVDYHALTVIEADGTLVEPYSVTGVNLNVAQRYSVLLTTNQTEGNGTYWMRAGLTSVVAVEGTTSDIRGVIRYGTNDTSLPTADTDPGVPDSGLADMDVSLLTPAIVDTPPDRSRFYQVGFNISTTSTGGTIAYVNGTSWAPLVGTNSLLQINQNSSYAGEGESVDSGDQFIITEDTIETVDILLINQGAGDHPFHLHGHSPWILGFDSTTYQGQTPNPTNPLRRDTFVVPSGGWLMLRYISDNPGPWTMHCHIAWHMAAGLLMQVNSLPSVVAGWTIPQDVVDQCSA</sequence>
<dbReference type="InterPro" id="IPR033138">
    <property type="entry name" value="Cu_oxidase_CS"/>
</dbReference>
<keyword evidence="8" id="KW-0560">Oxidoreductase</keyword>
<evidence type="ECO:0000256" key="10">
    <source>
        <dbReference type="ARBA" id="ARBA00023157"/>
    </source>
</evidence>
<reference evidence="16" key="1">
    <citation type="submission" date="2007-02" db="EMBL/GenBank/DDBJ databases">
        <title>The laccase of the basidiomycete Phanerochaete flavidoalba shares enzymatic activities and genetic organization of laccases and ferroxidases.</title>
        <authorList>
            <person name="Rodriguez F."/>
            <person name="Suarez A."/>
            <person name="Romera J."/>
            <person name="Larrondo L.F."/>
            <person name="De la Rubia T."/>
            <person name="Martinez J."/>
        </authorList>
    </citation>
    <scope>NUCLEOTIDE SEQUENCE</scope>
</reference>
<keyword evidence="12" id="KW-0732">Signal</keyword>